<evidence type="ECO:0000256" key="4">
    <source>
        <dbReference type="ARBA" id="ARBA00023172"/>
    </source>
</evidence>
<sequence>MTTYTPPPEPGRTASRRNRPVPLVIGILLAIMGLPLLLGGLGLGRAVATQRDDDGFFSTSTEQLSTQTVALSSEVVNLGKAGPNDWWADHHLATVRLSARSEGARVRTARWGHGKRWLAGWVDPEGRERTKAFSTKAPAERHANAMETDRERGEYIDPEAGKVRFGEVAERWLASRVVDPASVIRYESSLRLHVDPVFGRRQLRTIKPSEIAAWIAELDARFGPSTARTAYLVLHGTLEIAVDDEAIKKNPAKGRAVKVPAEKSGRTVAWSDDVVCRIVEGHAAEYRPIASVGAACGLRQGELFGLAEEGIDFDEMVIHVRRQVKKLGREFVFALPKNDTERTVPMSEGTALILKEHIEAHGPRPYTLPWEKTDGEPRTVKLLFRWTDDKHIRARTYDKLVWKPALFYAGLIAEPKTDRRGRRQYVSSRENGVHGLRHYFASITLADGVNIKELAEYLGHSNPGFTLRLYTHMLPSSHERARKAVDSRPARLFALKSHVAVTEQAAIRSPTTSWEPDDGLYPDQPQTGL</sequence>
<comment type="caution">
    <text evidence="10">The sequence shown here is derived from an EMBL/GenBank/DDBJ whole genome shotgun (WGS) entry which is preliminary data.</text>
</comment>
<feature type="domain" description="Core-binding (CB)" evidence="9">
    <location>
        <begin position="163"/>
        <end position="242"/>
    </location>
</feature>
<dbReference type="PANTHER" id="PTHR30629:SF2">
    <property type="entry name" value="PROPHAGE INTEGRASE INTS-RELATED"/>
    <property type="match status" value="1"/>
</dbReference>
<dbReference type="InterPro" id="IPR010998">
    <property type="entry name" value="Integrase_recombinase_N"/>
</dbReference>
<keyword evidence="7" id="KW-1133">Transmembrane helix</keyword>
<keyword evidence="2" id="KW-0229">DNA integration</keyword>
<dbReference type="Pfam" id="PF14659">
    <property type="entry name" value="Phage_int_SAM_3"/>
    <property type="match status" value="1"/>
</dbReference>
<evidence type="ECO:0000313" key="10">
    <source>
        <dbReference type="EMBL" id="TDW22689.1"/>
    </source>
</evidence>
<dbReference type="RefSeq" id="WP_134116717.1">
    <property type="nucleotide sequence ID" value="NZ_SODF01000001.1"/>
</dbReference>
<dbReference type="AlphaFoldDB" id="A0A4R7ZX68"/>
<evidence type="ECO:0000256" key="1">
    <source>
        <dbReference type="ARBA" id="ARBA00008857"/>
    </source>
</evidence>
<dbReference type="InterPro" id="IPR044068">
    <property type="entry name" value="CB"/>
</dbReference>
<dbReference type="PROSITE" id="PS51900">
    <property type="entry name" value="CB"/>
    <property type="match status" value="1"/>
</dbReference>
<dbReference type="CDD" id="cd01189">
    <property type="entry name" value="INT_ICEBs1_C_like"/>
    <property type="match status" value="1"/>
</dbReference>
<dbReference type="EMBL" id="SODF01000001">
    <property type="protein sequence ID" value="TDW22689.1"/>
    <property type="molecule type" value="Genomic_DNA"/>
</dbReference>
<dbReference type="InterPro" id="IPR013762">
    <property type="entry name" value="Integrase-like_cat_sf"/>
</dbReference>
<dbReference type="GO" id="GO:0003677">
    <property type="term" value="F:DNA binding"/>
    <property type="evidence" value="ECO:0007669"/>
    <property type="project" value="UniProtKB-UniRule"/>
</dbReference>
<dbReference type="GO" id="GO:0015074">
    <property type="term" value="P:DNA integration"/>
    <property type="evidence" value="ECO:0007669"/>
    <property type="project" value="UniProtKB-KW"/>
</dbReference>
<feature type="transmembrane region" description="Helical" evidence="7">
    <location>
        <begin position="21"/>
        <end position="43"/>
    </location>
</feature>
<protein>
    <submittedName>
        <fullName evidence="10">Integrase-like protein</fullName>
    </submittedName>
</protein>
<name>A0A4R7ZX68_9ACTN</name>
<dbReference type="Pfam" id="PF00589">
    <property type="entry name" value="Phage_integrase"/>
    <property type="match status" value="1"/>
</dbReference>
<evidence type="ECO:0000259" key="9">
    <source>
        <dbReference type="PROSITE" id="PS51900"/>
    </source>
</evidence>
<reference evidence="10 11" key="1">
    <citation type="submission" date="2019-03" db="EMBL/GenBank/DDBJ databases">
        <title>Genomic Encyclopedia of Type Strains, Phase III (KMG-III): the genomes of soil and plant-associated and newly described type strains.</title>
        <authorList>
            <person name="Whitman W."/>
        </authorList>
    </citation>
    <scope>NUCLEOTIDE SEQUENCE [LARGE SCALE GENOMIC DNA]</scope>
    <source>
        <strain evidence="10 11">VKM Ac-2570</strain>
    </source>
</reference>
<dbReference type="InterPro" id="IPR050808">
    <property type="entry name" value="Phage_Integrase"/>
</dbReference>
<dbReference type="Gene3D" id="1.10.443.10">
    <property type="entry name" value="Intergrase catalytic core"/>
    <property type="match status" value="1"/>
</dbReference>
<organism evidence="10 11">
    <name type="scientific">Kribbella kalugense</name>
    <dbReference type="NCBI Taxonomy" id="2512221"/>
    <lineage>
        <taxon>Bacteria</taxon>
        <taxon>Bacillati</taxon>
        <taxon>Actinomycetota</taxon>
        <taxon>Actinomycetes</taxon>
        <taxon>Propionibacteriales</taxon>
        <taxon>Kribbellaceae</taxon>
        <taxon>Kribbella</taxon>
    </lineage>
</organism>
<dbReference type="PANTHER" id="PTHR30629">
    <property type="entry name" value="PROPHAGE INTEGRASE"/>
    <property type="match status" value="1"/>
</dbReference>
<keyword evidence="3 5" id="KW-0238">DNA-binding</keyword>
<keyword evidence="11" id="KW-1185">Reference proteome</keyword>
<evidence type="ECO:0000256" key="3">
    <source>
        <dbReference type="ARBA" id="ARBA00023125"/>
    </source>
</evidence>
<dbReference type="PROSITE" id="PS51898">
    <property type="entry name" value="TYR_RECOMBINASE"/>
    <property type="match status" value="1"/>
</dbReference>
<dbReference type="OrthoDB" id="1822491at2"/>
<gene>
    <name evidence="10" type="ORF">EV650_1527</name>
</gene>
<proteinExistence type="inferred from homology"/>
<dbReference type="Gene3D" id="1.10.150.130">
    <property type="match status" value="1"/>
</dbReference>
<evidence type="ECO:0000259" key="8">
    <source>
        <dbReference type="PROSITE" id="PS51898"/>
    </source>
</evidence>
<keyword evidence="4" id="KW-0233">DNA recombination</keyword>
<dbReference type="GO" id="GO:0006310">
    <property type="term" value="P:DNA recombination"/>
    <property type="evidence" value="ECO:0007669"/>
    <property type="project" value="UniProtKB-KW"/>
</dbReference>
<evidence type="ECO:0000256" key="6">
    <source>
        <dbReference type="SAM" id="MobiDB-lite"/>
    </source>
</evidence>
<feature type="region of interest" description="Disordered" evidence="6">
    <location>
        <begin position="506"/>
        <end position="529"/>
    </location>
</feature>
<evidence type="ECO:0000313" key="11">
    <source>
        <dbReference type="Proteomes" id="UP000295447"/>
    </source>
</evidence>
<accession>A0A4R7ZX68</accession>
<keyword evidence="7" id="KW-0472">Membrane</keyword>
<evidence type="ECO:0000256" key="2">
    <source>
        <dbReference type="ARBA" id="ARBA00022908"/>
    </source>
</evidence>
<dbReference type="InterPro" id="IPR004107">
    <property type="entry name" value="Integrase_SAM-like_N"/>
</dbReference>
<feature type="domain" description="Tyr recombinase" evidence="8">
    <location>
        <begin position="261"/>
        <end position="486"/>
    </location>
</feature>
<dbReference type="SUPFAM" id="SSF56349">
    <property type="entry name" value="DNA breaking-rejoining enzymes"/>
    <property type="match status" value="1"/>
</dbReference>
<comment type="similarity">
    <text evidence="1">Belongs to the 'phage' integrase family.</text>
</comment>
<keyword evidence="7" id="KW-0812">Transmembrane</keyword>
<evidence type="ECO:0000256" key="5">
    <source>
        <dbReference type="PROSITE-ProRule" id="PRU01248"/>
    </source>
</evidence>
<dbReference type="InterPro" id="IPR011010">
    <property type="entry name" value="DNA_brk_join_enz"/>
</dbReference>
<evidence type="ECO:0000256" key="7">
    <source>
        <dbReference type="SAM" id="Phobius"/>
    </source>
</evidence>
<dbReference type="Proteomes" id="UP000295447">
    <property type="component" value="Unassembled WGS sequence"/>
</dbReference>
<dbReference type="InterPro" id="IPR002104">
    <property type="entry name" value="Integrase_catalytic"/>
</dbReference>